<keyword evidence="1" id="KW-0812">Transmembrane</keyword>
<reference evidence="2" key="1">
    <citation type="journal article" date="2015" name="Nature">
        <title>Complex archaea that bridge the gap between prokaryotes and eukaryotes.</title>
        <authorList>
            <person name="Spang A."/>
            <person name="Saw J.H."/>
            <person name="Jorgensen S.L."/>
            <person name="Zaremba-Niedzwiedzka K."/>
            <person name="Martijn J."/>
            <person name="Lind A.E."/>
            <person name="van Eijk R."/>
            <person name="Schleper C."/>
            <person name="Guy L."/>
            <person name="Ettema T.J."/>
        </authorList>
    </citation>
    <scope>NUCLEOTIDE SEQUENCE</scope>
</reference>
<protein>
    <submittedName>
        <fullName evidence="2">Uncharacterized protein</fullName>
    </submittedName>
</protein>
<accession>A0A0F9SYK0</accession>
<gene>
    <name evidence="2" type="ORF">LCGC14_0718180</name>
</gene>
<keyword evidence="1" id="KW-0472">Membrane</keyword>
<proteinExistence type="predicted"/>
<evidence type="ECO:0000256" key="1">
    <source>
        <dbReference type="SAM" id="Phobius"/>
    </source>
</evidence>
<sequence>MARISDVTARIRANNEMKRGLKDASRSVDGFKTRTTKAFRGLLGPIAAFTGIAGIGLISKKMFEVGSSALETRSKLEAVFGDSIVQVDAFNEEFSKLAGISRTNLEAVISTTGAIAQGLGFTGEAATSLAIEVTKLGGDFASFNNLPTEETVRAIQSALTGERESLKRLGIVIKQTDVDQLALIQTGKTATSQLNDQDRATATLTLITKKAGVAVGDLARTQNSAANQARRVKAAFQDIGTTISLAVIPAFAALLPLLLNVADFIAETLPKIGETISFLADMAGLIDTSTTAVQRSIETVKSLDLLLRDQVRTRDQLSVSVERLGELEKSQEGLGFFERRTDAAKETRREIEGLRDTVIELTTREELLGQAVAKRQATQESAAAATVTAAEAGRFAPPTLPPGAIGPRGVVPIGAGELEARVPGLPTQLPTPEALTRTTSALVELRSAFFDALEPVERFVDASLTLEDTFGRLAGETLLNLAAAFNDAFAAIGAGDNVFKSIGKAVKQSVAESAAAEGRLEFARGAAKIALGIFPPNPAAIASGLKHFAAGAAFSAIGGALGGGAGRGGAGAGGGFTGRNELRPTDDPFARPRGRVIINLPATGILDMTNPIIFKAVTDAVNEGIDRDAIIFSRP</sequence>
<comment type="caution">
    <text evidence="2">The sequence shown here is derived from an EMBL/GenBank/DDBJ whole genome shotgun (WGS) entry which is preliminary data.</text>
</comment>
<organism evidence="2">
    <name type="scientific">marine sediment metagenome</name>
    <dbReference type="NCBI Taxonomy" id="412755"/>
    <lineage>
        <taxon>unclassified sequences</taxon>
        <taxon>metagenomes</taxon>
        <taxon>ecological metagenomes</taxon>
    </lineage>
</organism>
<dbReference type="EMBL" id="LAZR01001614">
    <property type="protein sequence ID" value="KKN41951.1"/>
    <property type="molecule type" value="Genomic_DNA"/>
</dbReference>
<name>A0A0F9SYK0_9ZZZZ</name>
<evidence type="ECO:0000313" key="2">
    <source>
        <dbReference type="EMBL" id="KKN41951.1"/>
    </source>
</evidence>
<feature type="transmembrane region" description="Helical" evidence="1">
    <location>
        <begin position="38"/>
        <end position="58"/>
    </location>
</feature>
<keyword evidence="1" id="KW-1133">Transmembrane helix</keyword>
<dbReference type="AlphaFoldDB" id="A0A0F9SYK0"/>